<evidence type="ECO:0000313" key="4">
    <source>
        <dbReference type="Proteomes" id="UP000186221"/>
    </source>
</evidence>
<dbReference type="OrthoDB" id="5763339at2"/>
<dbReference type="Pfam" id="PF01464">
    <property type="entry name" value="SLT"/>
    <property type="match status" value="1"/>
</dbReference>
<protein>
    <submittedName>
        <fullName evidence="3">Transglycosylase SLT domain-containing protein</fullName>
    </submittedName>
</protein>
<keyword evidence="1" id="KW-0732">Signal</keyword>
<feature type="signal peptide" evidence="1">
    <location>
        <begin position="1"/>
        <end position="31"/>
    </location>
</feature>
<keyword evidence="4" id="KW-1185">Reference proteome</keyword>
<accession>A0A1N7PBT4</accession>
<feature type="domain" description="Transglycosylase SLT" evidence="2">
    <location>
        <begin position="92"/>
        <end position="167"/>
    </location>
</feature>
<dbReference type="Proteomes" id="UP000186221">
    <property type="component" value="Unassembled WGS sequence"/>
</dbReference>
<evidence type="ECO:0000259" key="2">
    <source>
        <dbReference type="Pfam" id="PF01464"/>
    </source>
</evidence>
<dbReference type="RefSeq" id="WP_076485709.1">
    <property type="nucleotide sequence ID" value="NZ_FTOG01000009.1"/>
</dbReference>
<dbReference type="AlphaFoldDB" id="A0A1N7PBT4"/>
<organism evidence="3 4">
    <name type="scientific">Rhodobacter aestuarii</name>
    <dbReference type="NCBI Taxonomy" id="453582"/>
    <lineage>
        <taxon>Bacteria</taxon>
        <taxon>Pseudomonadati</taxon>
        <taxon>Pseudomonadota</taxon>
        <taxon>Alphaproteobacteria</taxon>
        <taxon>Rhodobacterales</taxon>
        <taxon>Rhodobacter group</taxon>
        <taxon>Rhodobacter</taxon>
    </lineage>
</organism>
<evidence type="ECO:0000256" key="1">
    <source>
        <dbReference type="SAM" id="SignalP"/>
    </source>
</evidence>
<proteinExistence type="predicted"/>
<feature type="chain" id="PRO_5012771898" evidence="1">
    <location>
        <begin position="32"/>
        <end position="216"/>
    </location>
</feature>
<dbReference type="InterPro" id="IPR008258">
    <property type="entry name" value="Transglycosylase_SLT_dom_1"/>
</dbReference>
<sequence>MPTTHIARFTQKVSAAALTLGLVLSSMPVAAQGPATQMMNGRPVLAWEVGHPERKIWSTRLRERIYKYLDKMGTPADIADYCPNFAELPRARRVDVWAQIAVTIAGQESDFVPGLVVPAKSPRGKDRAGLFQLTYGKSNKVCTYDPATASLTNPLESIDCAVSRMQSGVARDGLVAQGARSGEYRGIARTWKSMRIGKDSRKADVQAAVRALPFCG</sequence>
<dbReference type="STRING" id="453582.SAMN05421580_109206"/>
<dbReference type="EMBL" id="FTOG01000009">
    <property type="protein sequence ID" value="SIT08103.1"/>
    <property type="molecule type" value="Genomic_DNA"/>
</dbReference>
<reference evidence="4" key="1">
    <citation type="submission" date="2017-01" db="EMBL/GenBank/DDBJ databases">
        <authorList>
            <person name="Varghese N."/>
            <person name="Submissions S."/>
        </authorList>
    </citation>
    <scope>NUCLEOTIDE SEQUENCE [LARGE SCALE GENOMIC DNA]</scope>
    <source>
        <strain evidence="4">DSM 19945</strain>
    </source>
</reference>
<gene>
    <name evidence="3" type="ORF">SAMN05421580_109206</name>
</gene>
<name>A0A1N7PBT4_9RHOB</name>
<evidence type="ECO:0000313" key="3">
    <source>
        <dbReference type="EMBL" id="SIT08103.1"/>
    </source>
</evidence>